<dbReference type="Proteomes" id="UP000094389">
    <property type="component" value="Unassembled WGS sequence"/>
</dbReference>
<accession>A0A1E4RWA6</accession>
<sequence>MVVHSADDDEHMRHSHWTSDMLSALATLVCESGKHRKPGTNRMTHEALVDISNGMTVHFPEESHVGKFETEKLSKRLKIIVDDYMLVFLPLSKQEHVVGYNPQLHHFDVACGNDTHESINWAKFTVAKVLGITTKALSKFFTENCEYLEIIVPFIEISAVERRAVLERIATLKEELGGVSFVSVFEPSLSSWRSKVCLDLLPQMVDLGYCSNDQMKLFIRTNIDITYPDWKVIRILSSSDQIHDKFQMLVDQKLIEA</sequence>
<keyword evidence="2" id="KW-1185">Reference proteome</keyword>
<dbReference type="AlphaFoldDB" id="A0A1E4RWA6"/>
<evidence type="ECO:0000313" key="1">
    <source>
        <dbReference type="EMBL" id="ODV71526.1"/>
    </source>
</evidence>
<dbReference type="GeneID" id="30990135"/>
<reference evidence="1 2" key="1">
    <citation type="journal article" date="2016" name="Proc. Natl. Acad. Sci. U.S.A.">
        <title>Comparative genomics of biotechnologically important yeasts.</title>
        <authorList>
            <person name="Riley R."/>
            <person name="Haridas S."/>
            <person name="Wolfe K.H."/>
            <person name="Lopes M.R."/>
            <person name="Hittinger C.T."/>
            <person name="Goeker M."/>
            <person name="Salamov A.A."/>
            <person name="Wisecaver J.H."/>
            <person name="Long T.M."/>
            <person name="Calvey C.H."/>
            <person name="Aerts A.L."/>
            <person name="Barry K.W."/>
            <person name="Choi C."/>
            <person name="Clum A."/>
            <person name="Coughlan A.Y."/>
            <person name="Deshpande S."/>
            <person name="Douglass A.P."/>
            <person name="Hanson S.J."/>
            <person name="Klenk H.-P."/>
            <person name="LaButti K.M."/>
            <person name="Lapidus A."/>
            <person name="Lindquist E.A."/>
            <person name="Lipzen A.M."/>
            <person name="Meier-Kolthoff J.P."/>
            <person name="Ohm R.A."/>
            <person name="Otillar R.P."/>
            <person name="Pangilinan J.L."/>
            <person name="Peng Y."/>
            <person name="Rokas A."/>
            <person name="Rosa C.A."/>
            <person name="Scheuner C."/>
            <person name="Sibirny A.A."/>
            <person name="Slot J.C."/>
            <person name="Stielow J.B."/>
            <person name="Sun H."/>
            <person name="Kurtzman C.P."/>
            <person name="Blackwell M."/>
            <person name="Grigoriev I.V."/>
            <person name="Jeffries T.W."/>
        </authorList>
    </citation>
    <scope>NUCLEOTIDE SEQUENCE [LARGE SCALE GENOMIC DNA]</scope>
    <source>
        <strain evidence="2">ATCC 18201 / CBS 1600 / BCRC 20928 / JCM 3617 / NBRC 0987 / NRRL Y-1542</strain>
    </source>
</reference>
<gene>
    <name evidence="1" type="ORF">CYBJADRAFT_169372</name>
</gene>
<dbReference type="EMBL" id="KV453940">
    <property type="protein sequence ID" value="ODV71526.1"/>
    <property type="molecule type" value="Genomic_DNA"/>
</dbReference>
<dbReference type="RefSeq" id="XP_020068565.1">
    <property type="nucleotide sequence ID" value="XM_020215739.1"/>
</dbReference>
<organism evidence="1 2">
    <name type="scientific">Cyberlindnera jadinii (strain ATCC 18201 / CBS 1600 / BCRC 20928 / JCM 3617 / NBRC 0987 / NRRL Y-1542)</name>
    <name type="common">Torula yeast</name>
    <name type="synonym">Candida utilis</name>
    <dbReference type="NCBI Taxonomy" id="983966"/>
    <lineage>
        <taxon>Eukaryota</taxon>
        <taxon>Fungi</taxon>
        <taxon>Dikarya</taxon>
        <taxon>Ascomycota</taxon>
        <taxon>Saccharomycotina</taxon>
        <taxon>Saccharomycetes</taxon>
        <taxon>Phaffomycetales</taxon>
        <taxon>Phaffomycetaceae</taxon>
        <taxon>Cyberlindnera</taxon>
    </lineage>
</organism>
<protein>
    <submittedName>
        <fullName evidence="1">Uncharacterized protein</fullName>
    </submittedName>
</protein>
<proteinExistence type="predicted"/>
<name>A0A1E4RWA6_CYBJN</name>
<evidence type="ECO:0000313" key="2">
    <source>
        <dbReference type="Proteomes" id="UP000094389"/>
    </source>
</evidence>